<name>A0A7R7DKW2_9ACTN</name>
<organism evidence="4 5">
    <name type="scientific">Actinocatenispora thailandica</name>
    <dbReference type="NCBI Taxonomy" id="227318"/>
    <lineage>
        <taxon>Bacteria</taxon>
        <taxon>Bacillati</taxon>
        <taxon>Actinomycetota</taxon>
        <taxon>Actinomycetes</taxon>
        <taxon>Micromonosporales</taxon>
        <taxon>Micromonosporaceae</taxon>
        <taxon>Actinocatenispora</taxon>
    </lineage>
</organism>
<keyword evidence="2" id="KW-1133">Transmembrane helix</keyword>
<protein>
    <recommendedName>
        <fullName evidence="3">DUF1707 domain-containing protein</fullName>
    </recommendedName>
</protein>
<feature type="region of interest" description="Disordered" evidence="1">
    <location>
        <begin position="1"/>
        <end position="52"/>
    </location>
</feature>
<feature type="compositionally biased region" description="Basic and acidic residues" evidence="1">
    <location>
        <begin position="192"/>
        <end position="215"/>
    </location>
</feature>
<feature type="compositionally biased region" description="Low complexity" evidence="1">
    <location>
        <begin position="16"/>
        <end position="32"/>
    </location>
</feature>
<evidence type="ECO:0000256" key="2">
    <source>
        <dbReference type="SAM" id="Phobius"/>
    </source>
</evidence>
<evidence type="ECO:0000259" key="3">
    <source>
        <dbReference type="Pfam" id="PF08044"/>
    </source>
</evidence>
<dbReference type="KEGG" id="atl:Athai_11170"/>
<feature type="region of interest" description="Disordered" evidence="1">
    <location>
        <begin position="192"/>
        <end position="224"/>
    </location>
</feature>
<feature type="domain" description="DUF1707" evidence="3">
    <location>
        <begin position="53"/>
        <end position="105"/>
    </location>
</feature>
<feature type="transmembrane region" description="Helical" evidence="2">
    <location>
        <begin position="165"/>
        <end position="183"/>
    </location>
</feature>
<dbReference type="Proteomes" id="UP000611640">
    <property type="component" value="Chromosome"/>
</dbReference>
<dbReference type="EMBL" id="AP023355">
    <property type="protein sequence ID" value="BCJ33614.1"/>
    <property type="molecule type" value="Genomic_DNA"/>
</dbReference>
<evidence type="ECO:0000313" key="4">
    <source>
        <dbReference type="EMBL" id="BCJ33614.1"/>
    </source>
</evidence>
<dbReference type="Pfam" id="PF08044">
    <property type="entry name" value="DUF1707"/>
    <property type="match status" value="1"/>
</dbReference>
<accession>A0A7R7DKW2</accession>
<dbReference type="AlphaFoldDB" id="A0A7R7DKW2"/>
<feature type="transmembrane region" description="Helical" evidence="2">
    <location>
        <begin position="142"/>
        <end position="159"/>
    </location>
</feature>
<keyword evidence="5" id="KW-1185">Reference proteome</keyword>
<proteinExistence type="predicted"/>
<keyword evidence="2" id="KW-0472">Membrane</keyword>
<reference evidence="4 5" key="1">
    <citation type="submission" date="2020-08" db="EMBL/GenBank/DDBJ databases">
        <title>Whole genome shotgun sequence of Actinocatenispora thailandica NBRC 105041.</title>
        <authorList>
            <person name="Komaki H."/>
            <person name="Tamura T."/>
        </authorList>
    </citation>
    <scope>NUCLEOTIDE SEQUENCE [LARGE SCALE GENOMIC DNA]</scope>
    <source>
        <strain evidence="4 5">NBRC 105041</strain>
    </source>
</reference>
<evidence type="ECO:0000256" key="1">
    <source>
        <dbReference type="SAM" id="MobiDB-lite"/>
    </source>
</evidence>
<evidence type="ECO:0000313" key="5">
    <source>
        <dbReference type="Proteomes" id="UP000611640"/>
    </source>
</evidence>
<keyword evidence="2" id="KW-0812">Transmembrane</keyword>
<dbReference type="InterPro" id="IPR012551">
    <property type="entry name" value="DUF1707_SHOCT-like"/>
</dbReference>
<sequence length="224" mass="24110">MRTATIATRHSAGRCPPGTAAAARSAGRAPGSYDGVVTNEDGTSGEGPRPTAVRIGDAERESAVQALGEHMKAGRLQVDEYSERSGRAAEARTADELTSLFTDLPAPHPTLPDAGAGAAVRPVPAGGDLDQHRPPGTPAQRAAGALIGVSWIGAVVLMVTTGFGWWMFAIPIALSVVFGSIWGKGWQRELNGRDDRRDWPHDRRDARQQRRDDRRNRRGHGYYR</sequence>
<gene>
    <name evidence="4" type="ORF">Athai_11170</name>
</gene>